<dbReference type="PANTHER" id="PTHR24112">
    <property type="entry name" value="LEUCINE-RICH REPEAT, ISOFORM F-RELATED"/>
    <property type="match status" value="1"/>
</dbReference>
<evidence type="ECO:0008006" key="14">
    <source>
        <dbReference type="Google" id="ProtNLM"/>
    </source>
</evidence>
<feature type="domain" description="CARMIL pleckstrin homology" evidence="11">
    <location>
        <begin position="1"/>
        <end position="73"/>
    </location>
</feature>
<feature type="compositionally biased region" description="Basic and acidic residues" evidence="9">
    <location>
        <begin position="1260"/>
        <end position="1284"/>
    </location>
</feature>
<dbReference type="Proteomes" id="UP001148018">
    <property type="component" value="Unassembled WGS sequence"/>
</dbReference>
<dbReference type="InterPro" id="IPR011993">
    <property type="entry name" value="PH-like_dom_sf"/>
</dbReference>
<accession>A0A9Q0IH36</accession>
<evidence type="ECO:0000256" key="7">
    <source>
        <dbReference type="ARBA" id="ARBA00022737"/>
    </source>
</evidence>
<feature type="region of interest" description="Disordered" evidence="9">
    <location>
        <begin position="847"/>
        <end position="1290"/>
    </location>
</feature>
<evidence type="ECO:0000256" key="1">
    <source>
        <dbReference type="ARBA" id="ARBA00004236"/>
    </source>
</evidence>
<dbReference type="InterPro" id="IPR051279">
    <property type="entry name" value="PP1-Reg/Actin-Interact_Protein"/>
</dbReference>
<evidence type="ECO:0000259" key="11">
    <source>
        <dbReference type="Pfam" id="PF17888"/>
    </source>
</evidence>
<feature type="compositionally biased region" description="Polar residues" evidence="9">
    <location>
        <begin position="1017"/>
        <end position="1028"/>
    </location>
</feature>
<keyword evidence="4" id="KW-1003">Cell membrane</keyword>
<evidence type="ECO:0000256" key="3">
    <source>
        <dbReference type="ARBA" id="ARBA00007298"/>
    </source>
</evidence>
<feature type="non-terminal residue" evidence="12">
    <location>
        <position position="1290"/>
    </location>
</feature>
<evidence type="ECO:0000256" key="6">
    <source>
        <dbReference type="ARBA" id="ARBA00022614"/>
    </source>
</evidence>
<feature type="domain" description="CARMIL C-terminal" evidence="10">
    <location>
        <begin position="700"/>
        <end position="957"/>
    </location>
</feature>
<dbReference type="GO" id="GO:0030027">
    <property type="term" value="C:lamellipodium"/>
    <property type="evidence" value="ECO:0007669"/>
    <property type="project" value="TreeGrafter"/>
</dbReference>
<dbReference type="GO" id="GO:0016477">
    <property type="term" value="P:cell migration"/>
    <property type="evidence" value="ECO:0007669"/>
    <property type="project" value="TreeGrafter"/>
</dbReference>
<dbReference type="Pfam" id="PF13516">
    <property type="entry name" value="LRR_6"/>
    <property type="match status" value="1"/>
</dbReference>
<feature type="compositionally biased region" description="Low complexity" evidence="9">
    <location>
        <begin position="967"/>
        <end position="986"/>
    </location>
</feature>
<feature type="compositionally biased region" description="Basic and acidic residues" evidence="9">
    <location>
        <begin position="955"/>
        <end position="965"/>
    </location>
</feature>
<dbReference type="InterPro" id="IPR001611">
    <property type="entry name" value="Leu-rich_rpt"/>
</dbReference>
<sequence>ALSSHRAYLLTARIPAKVDHAFNYLEIQGIACNKPMQLSLEYERGSFSLKLLSTEEVNEVVGQIGNCLLRICPGLAPSKVMKKLTMDPPERLTALQTFWDNNQPADPGPCGGFSQMYRCVCDWLGLPYREEVQWDVDTIYLSQDSRELNLQDFSHLENRDMVAIIAVLEFNQWFTKLSTKDFKLSADVCEQILRVVSRSARLEELVLDNAGLKTDFAQKLAAALAQHPNSALATINLSNNPLEDRGIISLGAQFAKLRIGLKHLNFSKTSLTPKGVNSLCQSLSANTAIPSSLVHLDLSGNLLRGDEMQHFFHFLAQPNSLVVLDLSNTDCALDQVCSALLRGSLQHLAVLNMSKSVFPHSSALSLSSVNLSGTKLPPEGLKALLLGLASNPSLKDVSLDLSCCELGHCLRAGGSQILESCIAEIPNISSLDISDNGLDSDLSTLLVWLAKNRSIRHLSLGKNFTNIKSKNLAPVLDNLVQMIQEEDSPLTSLSLADSRLKSDLTIVLNALGSNSSLTRLDISGNAMGDMGAKMLAKAMNFTIRFMPIPIIDASQALKANPEKTEEALLKIENYLYRNHETRKYLQEQAYRLQQGIVTTTTQQMIERICVKVQDHLNSLRNSETDIVLEDVKSAENLMRDARNSKTLLPNLYHLGAVSREELNSATVGPIQEKLESMAGEVASVMDQQLQALLGSMVDAAESLCPHVMKRSTLRQDLLKACTTKMVVPTSFVTKTLLEQSGVDIINKISEVKLSLASFLSDRIVDEILEALSSSQHTLERVPKRASMEILEAERLDDLECMMTPKSKRKSIHSRMLRPVSRAFEMEFDLDKALEDVPVHVEDAAAAMAQTPPAASQAPGRKQEKHPSGAMGELPSEEGKKLQHFTKLRPRRNKKQPSSKTPNGLMGRVDEGVDEFFSKKVAKMDSKRSLKSSDSQDGEKKKNKGGFLNLIKSRTSKSDKAEKSEKCQGSPQASATPASASGSSASAHPIPEEPSSPKAALKSPPLEHKSRESRDASSRSQHTDYSSSSDRSEELRTPDSMDEPWEGSDGRASPQGGRRYPGVQVMGCGLLAEMKAKQERRAHKSSSPDRPDCNSSESRSPPTATKSQASPCSSPEKTGPSSRGGEAKAAAEATTAIGPPRLRAASSPAPPGGGPGSPKPPVPQGAKPALASRPSIAQKPRTASSRSIDEPSDSPRGGVVSSKVAILPPTLKKMLSDKEKEGQGSPKEGGAVNQTASQTASATAQEERDSSSPQSTDSDGDPSKDAPPLDKGAEPKSCDSKEKGENNLILP</sequence>
<dbReference type="GO" id="GO:0005737">
    <property type="term" value="C:cytoplasm"/>
    <property type="evidence" value="ECO:0007669"/>
    <property type="project" value="UniProtKB-SubCell"/>
</dbReference>
<protein>
    <recommendedName>
        <fullName evidence="14">CARMIL C-terminal domain-containing protein</fullName>
    </recommendedName>
</protein>
<dbReference type="Gene3D" id="6.10.140.1850">
    <property type="match status" value="1"/>
</dbReference>
<keyword evidence="8" id="KW-0472">Membrane</keyword>
<comment type="subcellular location">
    <subcellularLocation>
        <location evidence="1">Cell membrane</location>
    </subcellularLocation>
    <subcellularLocation>
        <location evidence="2">Cytoplasm</location>
    </subcellularLocation>
</comment>
<keyword evidence="7" id="KW-0677">Repeat</keyword>
<dbReference type="GO" id="GO:0034315">
    <property type="term" value="P:regulation of Arp2/3 complex-mediated actin nucleation"/>
    <property type="evidence" value="ECO:0007669"/>
    <property type="project" value="TreeGrafter"/>
</dbReference>
<feature type="compositionally biased region" description="Basic and acidic residues" evidence="9">
    <location>
        <begin position="907"/>
        <end position="927"/>
    </location>
</feature>
<keyword evidence="5" id="KW-0963">Cytoplasm</keyword>
<evidence type="ECO:0000313" key="12">
    <source>
        <dbReference type="EMBL" id="KAJ3598524.1"/>
    </source>
</evidence>
<dbReference type="SMART" id="SM00368">
    <property type="entry name" value="LRR_RI"/>
    <property type="match status" value="5"/>
</dbReference>
<dbReference type="InterPro" id="IPR031943">
    <property type="entry name" value="CARMIL_C"/>
</dbReference>
<dbReference type="PANTHER" id="PTHR24112:SF39">
    <property type="entry name" value="F-ACTIN-UNCAPPING PROTEIN LRRC16A"/>
    <property type="match status" value="1"/>
</dbReference>
<feature type="compositionally biased region" description="Low complexity" evidence="9">
    <location>
        <begin position="847"/>
        <end position="858"/>
    </location>
</feature>
<dbReference type="Gene3D" id="2.30.29.30">
    <property type="entry name" value="Pleckstrin-homology domain (PH domain)/Phosphotyrosine-binding domain (PTB)"/>
    <property type="match status" value="1"/>
</dbReference>
<proteinExistence type="inferred from homology"/>
<keyword evidence="6" id="KW-0433">Leucine-rich repeat</keyword>
<dbReference type="SUPFAM" id="SSF52047">
    <property type="entry name" value="RNI-like"/>
    <property type="match status" value="2"/>
</dbReference>
<feature type="compositionally biased region" description="Basic and acidic residues" evidence="9">
    <location>
        <begin position="1029"/>
        <end position="1038"/>
    </location>
</feature>
<comment type="caution">
    <text evidence="12">The sequence shown here is derived from an EMBL/GenBank/DDBJ whole genome shotgun (WGS) entry which is preliminary data.</text>
</comment>
<reference evidence="12" key="1">
    <citation type="submission" date="2022-07" db="EMBL/GenBank/DDBJ databases">
        <title>Chromosome-level genome of Muraenolepis orangiensis.</title>
        <authorList>
            <person name="Kim J."/>
        </authorList>
    </citation>
    <scope>NUCLEOTIDE SEQUENCE</scope>
    <source>
        <strain evidence="12">KU_S4_2022</strain>
        <tissue evidence="12">Muscle</tissue>
    </source>
</reference>
<organism evidence="12 13">
    <name type="scientific">Muraenolepis orangiensis</name>
    <name type="common">Patagonian moray cod</name>
    <dbReference type="NCBI Taxonomy" id="630683"/>
    <lineage>
        <taxon>Eukaryota</taxon>
        <taxon>Metazoa</taxon>
        <taxon>Chordata</taxon>
        <taxon>Craniata</taxon>
        <taxon>Vertebrata</taxon>
        <taxon>Euteleostomi</taxon>
        <taxon>Actinopterygii</taxon>
        <taxon>Neopterygii</taxon>
        <taxon>Teleostei</taxon>
        <taxon>Neoteleostei</taxon>
        <taxon>Acanthomorphata</taxon>
        <taxon>Zeiogadaria</taxon>
        <taxon>Gadariae</taxon>
        <taxon>Gadiformes</taxon>
        <taxon>Muraenolepidoidei</taxon>
        <taxon>Muraenolepididae</taxon>
        <taxon>Muraenolepis</taxon>
    </lineage>
</organism>
<evidence type="ECO:0000256" key="2">
    <source>
        <dbReference type="ARBA" id="ARBA00004496"/>
    </source>
</evidence>
<evidence type="ECO:0000259" key="10">
    <source>
        <dbReference type="Pfam" id="PF16000"/>
    </source>
</evidence>
<comment type="similarity">
    <text evidence="3">Belongs to the CARMIL family.</text>
</comment>
<evidence type="ECO:0000256" key="9">
    <source>
        <dbReference type="SAM" id="MobiDB-lite"/>
    </source>
</evidence>
<gene>
    <name evidence="12" type="ORF">NHX12_002035</name>
</gene>
<dbReference type="Gene3D" id="3.80.10.10">
    <property type="entry name" value="Ribonuclease Inhibitor"/>
    <property type="match status" value="1"/>
</dbReference>
<dbReference type="GO" id="GO:0005886">
    <property type="term" value="C:plasma membrane"/>
    <property type="evidence" value="ECO:0007669"/>
    <property type="project" value="UniProtKB-SubCell"/>
</dbReference>
<dbReference type="Pfam" id="PF16000">
    <property type="entry name" value="CARMIL_C"/>
    <property type="match status" value="1"/>
</dbReference>
<name>A0A9Q0IH36_9TELE</name>
<evidence type="ECO:0000256" key="4">
    <source>
        <dbReference type="ARBA" id="ARBA00022475"/>
    </source>
</evidence>
<feature type="compositionally biased region" description="Pro residues" evidence="9">
    <location>
        <begin position="1147"/>
        <end position="1162"/>
    </location>
</feature>
<dbReference type="OrthoDB" id="18598at2759"/>
<dbReference type="Pfam" id="PF17888">
    <property type="entry name" value="Carm_PH"/>
    <property type="match status" value="1"/>
</dbReference>
<feature type="compositionally biased region" description="Low complexity" evidence="9">
    <location>
        <begin position="1126"/>
        <end position="1146"/>
    </location>
</feature>
<feature type="compositionally biased region" description="Polar residues" evidence="9">
    <location>
        <begin position="1092"/>
        <end position="1120"/>
    </location>
</feature>
<dbReference type="InterPro" id="IPR032675">
    <property type="entry name" value="LRR_dom_sf"/>
</dbReference>
<evidence type="ECO:0000256" key="8">
    <source>
        <dbReference type="ARBA" id="ARBA00023136"/>
    </source>
</evidence>
<feature type="compositionally biased region" description="Basic and acidic residues" evidence="9">
    <location>
        <begin position="1004"/>
        <end position="1016"/>
    </location>
</feature>
<dbReference type="InterPro" id="IPR041245">
    <property type="entry name" value="CARMIL_PH"/>
</dbReference>
<evidence type="ECO:0000256" key="5">
    <source>
        <dbReference type="ARBA" id="ARBA00022490"/>
    </source>
</evidence>
<keyword evidence="13" id="KW-1185">Reference proteome</keyword>
<evidence type="ECO:0000313" key="13">
    <source>
        <dbReference type="Proteomes" id="UP001148018"/>
    </source>
</evidence>
<feature type="compositionally biased region" description="Low complexity" evidence="9">
    <location>
        <begin position="1233"/>
        <end position="1243"/>
    </location>
</feature>
<feature type="compositionally biased region" description="Basic residues" evidence="9">
    <location>
        <begin position="881"/>
        <end position="896"/>
    </location>
</feature>
<dbReference type="EMBL" id="JANIIK010000109">
    <property type="protein sequence ID" value="KAJ3598524.1"/>
    <property type="molecule type" value="Genomic_DNA"/>
</dbReference>